<dbReference type="Pfam" id="PF20152">
    <property type="entry name" value="DUF6534"/>
    <property type="match status" value="1"/>
</dbReference>
<evidence type="ECO:0000313" key="4">
    <source>
        <dbReference type="EMBL" id="KAF9530984.1"/>
    </source>
</evidence>
<dbReference type="AlphaFoldDB" id="A0A9P6EL94"/>
<dbReference type="PANTHER" id="PTHR40465:SF1">
    <property type="entry name" value="DUF6534 DOMAIN-CONTAINING PROTEIN"/>
    <property type="match status" value="1"/>
</dbReference>
<dbReference type="Proteomes" id="UP000807306">
    <property type="component" value="Unassembled WGS sequence"/>
</dbReference>
<feature type="domain" description="DUF6534" evidence="3">
    <location>
        <begin position="171"/>
        <end position="256"/>
    </location>
</feature>
<evidence type="ECO:0000256" key="1">
    <source>
        <dbReference type="SAM" id="MobiDB-lite"/>
    </source>
</evidence>
<reference evidence="4" key="1">
    <citation type="submission" date="2020-11" db="EMBL/GenBank/DDBJ databases">
        <authorList>
            <consortium name="DOE Joint Genome Institute"/>
            <person name="Ahrendt S."/>
            <person name="Riley R."/>
            <person name="Andreopoulos W."/>
            <person name="Labutti K."/>
            <person name="Pangilinan J."/>
            <person name="Ruiz-Duenas F.J."/>
            <person name="Barrasa J.M."/>
            <person name="Sanchez-Garcia M."/>
            <person name="Camarero S."/>
            <person name="Miyauchi S."/>
            <person name="Serrano A."/>
            <person name="Linde D."/>
            <person name="Babiker R."/>
            <person name="Drula E."/>
            <person name="Ayuso-Fernandez I."/>
            <person name="Pacheco R."/>
            <person name="Padilla G."/>
            <person name="Ferreira P."/>
            <person name="Barriuso J."/>
            <person name="Kellner H."/>
            <person name="Castanera R."/>
            <person name="Alfaro M."/>
            <person name="Ramirez L."/>
            <person name="Pisabarro A.G."/>
            <person name="Kuo A."/>
            <person name="Tritt A."/>
            <person name="Lipzen A."/>
            <person name="He G."/>
            <person name="Yan M."/>
            <person name="Ng V."/>
            <person name="Cullen D."/>
            <person name="Martin F."/>
            <person name="Rosso M.-N."/>
            <person name="Henrissat B."/>
            <person name="Hibbett D."/>
            <person name="Martinez A.T."/>
            <person name="Grigoriev I.V."/>
        </authorList>
    </citation>
    <scope>NUCLEOTIDE SEQUENCE</scope>
    <source>
        <strain evidence="4">CBS 506.95</strain>
    </source>
</reference>
<evidence type="ECO:0000256" key="2">
    <source>
        <dbReference type="SAM" id="Phobius"/>
    </source>
</evidence>
<feature type="transmembrane region" description="Helical" evidence="2">
    <location>
        <begin position="206"/>
        <end position="226"/>
    </location>
</feature>
<feature type="region of interest" description="Disordered" evidence="1">
    <location>
        <begin position="274"/>
        <end position="298"/>
    </location>
</feature>
<gene>
    <name evidence="4" type="ORF">CPB83DRAFT_892255</name>
</gene>
<feature type="transmembrane region" description="Helical" evidence="2">
    <location>
        <begin position="53"/>
        <end position="79"/>
    </location>
</feature>
<feature type="transmembrane region" description="Helical" evidence="2">
    <location>
        <begin position="18"/>
        <end position="41"/>
    </location>
</feature>
<sequence>MAIIDLTNKNPAEIAHGWMYLGLCINLLLLGVLTTMMLTYHTTYKSDRWWIKILVSLLYVADFLNSCFTLAYLYLVLIINFGNFDMLQRPDWIFACDPSLTALIGMTVQLFFAWRVFVLTKSSLISGLIVTVAVVGGIFGLMTAIKLSRIQYFVELLKLKAFSVTWLSCEAVADLSITTTLVWYLYRKHKTGFQNTDQIVDRIIRLTVQTGLLTMIVALLNVVFYLADPSGLHLMFNIPLSKLYSISVMSSLNSRRGWQFGKLTVDTSVVDSIGGRRQGPVSKASNQSPGGTFDCDPKAGPPEVYVHVEFHEMCDVNGEPPSSV</sequence>
<keyword evidence="2" id="KW-0812">Transmembrane</keyword>
<dbReference type="InterPro" id="IPR045339">
    <property type="entry name" value="DUF6534"/>
</dbReference>
<comment type="caution">
    <text evidence="4">The sequence shown here is derived from an EMBL/GenBank/DDBJ whole genome shotgun (WGS) entry which is preliminary data.</text>
</comment>
<dbReference type="EMBL" id="MU157837">
    <property type="protein sequence ID" value="KAF9530984.1"/>
    <property type="molecule type" value="Genomic_DNA"/>
</dbReference>
<dbReference type="OrthoDB" id="3183258at2759"/>
<evidence type="ECO:0000313" key="5">
    <source>
        <dbReference type="Proteomes" id="UP000807306"/>
    </source>
</evidence>
<dbReference type="PANTHER" id="PTHR40465">
    <property type="entry name" value="CHROMOSOME 1, WHOLE GENOME SHOTGUN SEQUENCE"/>
    <property type="match status" value="1"/>
</dbReference>
<feature type="transmembrane region" description="Helical" evidence="2">
    <location>
        <begin position="99"/>
        <end position="117"/>
    </location>
</feature>
<organism evidence="4 5">
    <name type="scientific">Crepidotus variabilis</name>
    <dbReference type="NCBI Taxonomy" id="179855"/>
    <lineage>
        <taxon>Eukaryota</taxon>
        <taxon>Fungi</taxon>
        <taxon>Dikarya</taxon>
        <taxon>Basidiomycota</taxon>
        <taxon>Agaricomycotina</taxon>
        <taxon>Agaricomycetes</taxon>
        <taxon>Agaricomycetidae</taxon>
        <taxon>Agaricales</taxon>
        <taxon>Agaricineae</taxon>
        <taxon>Crepidotaceae</taxon>
        <taxon>Crepidotus</taxon>
    </lineage>
</organism>
<evidence type="ECO:0000259" key="3">
    <source>
        <dbReference type="Pfam" id="PF20152"/>
    </source>
</evidence>
<feature type="transmembrane region" description="Helical" evidence="2">
    <location>
        <begin position="124"/>
        <end position="145"/>
    </location>
</feature>
<feature type="transmembrane region" description="Helical" evidence="2">
    <location>
        <begin position="165"/>
        <end position="186"/>
    </location>
</feature>
<protein>
    <recommendedName>
        <fullName evidence="3">DUF6534 domain-containing protein</fullName>
    </recommendedName>
</protein>
<name>A0A9P6EL94_9AGAR</name>
<proteinExistence type="predicted"/>
<keyword evidence="5" id="KW-1185">Reference proteome</keyword>
<keyword evidence="2" id="KW-1133">Transmembrane helix</keyword>
<keyword evidence="2" id="KW-0472">Membrane</keyword>
<accession>A0A9P6EL94</accession>